<proteinExistence type="predicted"/>
<accession>A0A9X3EQD4</accession>
<reference evidence="1" key="1">
    <citation type="submission" date="2022-11" db="EMBL/GenBank/DDBJ databases">
        <title>Minimal conservation of predation-associated metabolite biosynthetic gene clusters underscores biosynthetic potential of Myxococcota including descriptions for ten novel species: Archangium lansinium sp. nov., Myxococcus landrumus sp. nov., Nannocystis bai.</title>
        <authorList>
            <person name="Ahearne A."/>
            <person name="Stevens C."/>
            <person name="Phillips K."/>
        </authorList>
    </citation>
    <scope>NUCLEOTIDE SEQUENCE</scope>
    <source>
        <strain evidence="1">Na p29</strain>
    </source>
</reference>
<dbReference type="RefSeq" id="WP_267771006.1">
    <property type="nucleotide sequence ID" value="NZ_JAPNKE010000002.1"/>
</dbReference>
<dbReference type="Gene3D" id="1.25.40.10">
    <property type="entry name" value="Tetratricopeptide repeat domain"/>
    <property type="match status" value="1"/>
</dbReference>
<protein>
    <recommendedName>
        <fullName evidence="3">Tetratricopeptide repeat protein</fullName>
    </recommendedName>
</protein>
<organism evidence="1 2">
    <name type="scientific">Nannocystis pusilla</name>
    <dbReference type="NCBI Taxonomy" id="889268"/>
    <lineage>
        <taxon>Bacteria</taxon>
        <taxon>Pseudomonadati</taxon>
        <taxon>Myxococcota</taxon>
        <taxon>Polyangia</taxon>
        <taxon>Nannocystales</taxon>
        <taxon>Nannocystaceae</taxon>
        <taxon>Nannocystis</taxon>
    </lineage>
</organism>
<evidence type="ECO:0008006" key="3">
    <source>
        <dbReference type="Google" id="ProtNLM"/>
    </source>
</evidence>
<sequence length="129" mass="14693">MAAEVIAEVEHWLGRFDLDEDTFLQRLLGMICDRIGRLAEAEAHLRVALAQRPDQAATRRVLALHLHEHAGGDRARLVEALELWDSARRIDAVDEEDEDFDEEDALFREIREDLVESLRLHDAAAEAAE</sequence>
<evidence type="ECO:0000313" key="1">
    <source>
        <dbReference type="EMBL" id="MCY1008374.1"/>
    </source>
</evidence>
<dbReference type="Proteomes" id="UP001150924">
    <property type="component" value="Unassembled WGS sequence"/>
</dbReference>
<comment type="caution">
    <text evidence="1">The sequence shown here is derived from an EMBL/GenBank/DDBJ whole genome shotgun (WGS) entry which is preliminary data.</text>
</comment>
<name>A0A9X3EQD4_9BACT</name>
<dbReference type="SUPFAM" id="SSF48452">
    <property type="entry name" value="TPR-like"/>
    <property type="match status" value="1"/>
</dbReference>
<dbReference type="InterPro" id="IPR011990">
    <property type="entry name" value="TPR-like_helical_dom_sf"/>
</dbReference>
<evidence type="ECO:0000313" key="2">
    <source>
        <dbReference type="Proteomes" id="UP001150924"/>
    </source>
</evidence>
<dbReference type="AlphaFoldDB" id="A0A9X3EQD4"/>
<dbReference type="EMBL" id="JAPNKE010000002">
    <property type="protein sequence ID" value="MCY1008374.1"/>
    <property type="molecule type" value="Genomic_DNA"/>
</dbReference>
<gene>
    <name evidence="1" type="ORF">OV079_23015</name>
</gene>
<keyword evidence="2" id="KW-1185">Reference proteome</keyword>